<reference evidence="7" key="1">
    <citation type="submission" date="2014-11" db="EMBL/GenBank/DDBJ databases">
        <authorList>
            <person name="Zhu J."/>
            <person name="Qi W."/>
            <person name="Song R."/>
        </authorList>
    </citation>
    <scope>NUCLEOTIDE SEQUENCE</scope>
</reference>
<dbReference type="PROSITE" id="PS51194">
    <property type="entry name" value="HELICASE_CTER"/>
    <property type="match status" value="1"/>
</dbReference>
<evidence type="ECO:0000256" key="4">
    <source>
        <dbReference type="ARBA" id="ARBA00022840"/>
    </source>
</evidence>
<dbReference type="SMART" id="SM00490">
    <property type="entry name" value="HELICc"/>
    <property type="match status" value="1"/>
</dbReference>
<evidence type="ECO:0000256" key="3">
    <source>
        <dbReference type="ARBA" id="ARBA00022806"/>
    </source>
</evidence>
<proteinExistence type="predicted"/>
<dbReference type="GO" id="GO:0140097">
    <property type="term" value="F:catalytic activity, acting on DNA"/>
    <property type="evidence" value="ECO:0007669"/>
    <property type="project" value="UniProtKB-ARBA"/>
</dbReference>
<dbReference type="InterPro" id="IPR011545">
    <property type="entry name" value="DEAD/DEAH_box_helicase_dom"/>
</dbReference>
<evidence type="ECO:0000256" key="2">
    <source>
        <dbReference type="ARBA" id="ARBA00022801"/>
    </source>
</evidence>
<dbReference type="Gene3D" id="1.20.1320.20">
    <property type="entry name" value="hef helicase domain"/>
    <property type="match status" value="1"/>
</dbReference>
<keyword evidence="3 7" id="KW-0347">Helicase</keyword>
<keyword evidence="2" id="KW-0378">Hydrolase</keyword>
<evidence type="ECO:0000259" key="5">
    <source>
        <dbReference type="PROSITE" id="PS51192"/>
    </source>
</evidence>
<keyword evidence="1" id="KW-0547">Nucleotide-binding</keyword>
<dbReference type="InterPro" id="IPR027417">
    <property type="entry name" value="P-loop_NTPase"/>
</dbReference>
<evidence type="ECO:0000313" key="7">
    <source>
        <dbReference type="EMBL" id="ANV79707.1"/>
    </source>
</evidence>
<name>A0A1B1TBQ1_9ARCH</name>
<dbReference type="GO" id="GO:0005524">
    <property type="term" value="F:ATP binding"/>
    <property type="evidence" value="ECO:0007669"/>
    <property type="project" value="UniProtKB-KW"/>
</dbReference>
<dbReference type="GO" id="GO:0003676">
    <property type="term" value="F:nucleic acid binding"/>
    <property type="evidence" value="ECO:0007669"/>
    <property type="project" value="InterPro"/>
</dbReference>
<dbReference type="InterPro" id="IPR014001">
    <property type="entry name" value="Helicase_ATP-bd"/>
</dbReference>
<reference evidence="7" key="2">
    <citation type="journal article" date="2015" name="ISME J.">
        <title>A new class of marine Euryarchaeota group II from the Mediterranean deep chlorophyll maximum.</title>
        <authorList>
            <person name="Martin-Cuadrado A.B."/>
            <person name="Garcia-Heredia I."/>
            <person name="Molto A.G."/>
            <person name="Lopez-Ubeda R."/>
            <person name="Kimes N."/>
            <person name="Lopez-Garcia P."/>
            <person name="Moreira D."/>
            <person name="Rodriguez-Valera F."/>
        </authorList>
    </citation>
    <scope>NUCLEOTIDE SEQUENCE</scope>
</reference>
<dbReference type="InterPro" id="IPR001650">
    <property type="entry name" value="Helicase_C-like"/>
</dbReference>
<organism evidence="7">
    <name type="scientific">uncultured Poseidoniia archaeon</name>
    <dbReference type="NCBI Taxonomy" id="1697135"/>
    <lineage>
        <taxon>Archaea</taxon>
        <taxon>Methanobacteriati</taxon>
        <taxon>Thermoplasmatota</taxon>
        <taxon>Candidatus Poseidoniia</taxon>
        <taxon>environmental samples</taxon>
    </lineage>
</organism>
<dbReference type="PANTHER" id="PTHR14025:SF20">
    <property type="entry name" value="FANCONI ANEMIA GROUP M PROTEIN"/>
    <property type="match status" value="1"/>
</dbReference>
<dbReference type="Pfam" id="PF00271">
    <property type="entry name" value="Helicase_C"/>
    <property type="match status" value="1"/>
</dbReference>
<feature type="domain" description="Helicase ATP-binding" evidence="5">
    <location>
        <begin position="24"/>
        <end position="191"/>
    </location>
</feature>
<dbReference type="PROSITE" id="PS51192">
    <property type="entry name" value="HELICASE_ATP_BIND_1"/>
    <property type="match status" value="1"/>
</dbReference>
<dbReference type="GO" id="GO:0004386">
    <property type="term" value="F:helicase activity"/>
    <property type="evidence" value="ECO:0007669"/>
    <property type="project" value="UniProtKB-KW"/>
</dbReference>
<feature type="domain" description="Helicase C-terminal" evidence="6">
    <location>
        <begin position="327"/>
        <end position="516"/>
    </location>
</feature>
<accession>A0A1B1TBQ1</accession>
<sequence>MHTSIQHVNLLSDAIEARAYQLDAVNESLSGSMLLVLPTAAGKTAVAWMLIAEKLIQKVGKILLIAPTVALVNQHLKGINKILALKEIEPISITGQNIANKRAAMWISSRIVIATPQVVRNDIINGILNIEEYSLVIFDEAHHCTGEHAMAQVGRLYNSKSQNPLILGMTASPGSNISQVEEICKNLNLERIHLRTPEDPMISEYLSNLEVQEIKVNVPEEIIVLTNPLILWQKGIVDRERRLGIYIMPGEINHIGLSNAMDRAKKAINRGKKSAYSSISQIGIAMRLHHLINHMLCQGTAASREFLNRLENENGNKSVRNFMRDIRIQKLLVEIKKKNEIHSKVGAVRRLVRERLRRNLDSKIIIFASFRDTITVLDEAMGDLKDARAIQFIGQTNRSSGEGLKPKEQIKRLEEFRSGSANILISTSVGEEGLDIPTADLVIFYEPVSSETRTIQRRGRTGRQREGEIIVLIAEGTRDENARSAALKREKNMHKVVQRVKRKLSLSNHIGENKLNNFKVKKYDEIIDASEFIRKEKDSHAPTVVKFDESSVNIEREEIKRTKLEKFRSLGQTGLDEFN</sequence>
<dbReference type="PANTHER" id="PTHR14025">
    <property type="entry name" value="FANCONI ANEMIA GROUP M FANCM FAMILY MEMBER"/>
    <property type="match status" value="1"/>
</dbReference>
<protein>
    <submittedName>
        <fullName evidence="7">Putative ATP-dependent helicase (FANCM)</fullName>
    </submittedName>
</protein>
<dbReference type="EMBL" id="KP211849">
    <property type="protein sequence ID" value="ANV79707.1"/>
    <property type="molecule type" value="Genomic_DNA"/>
</dbReference>
<keyword evidence="4" id="KW-0067">ATP-binding</keyword>
<evidence type="ECO:0000259" key="6">
    <source>
        <dbReference type="PROSITE" id="PS51194"/>
    </source>
</evidence>
<dbReference type="SUPFAM" id="SSF52540">
    <property type="entry name" value="P-loop containing nucleoside triphosphate hydrolases"/>
    <property type="match status" value="1"/>
</dbReference>
<dbReference type="Gene3D" id="3.40.50.300">
    <property type="entry name" value="P-loop containing nucleotide triphosphate hydrolases"/>
    <property type="match status" value="2"/>
</dbReference>
<dbReference type="SMART" id="SM00487">
    <property type="entry name" value="DEXDc"/>
    <property type="match status" value="1"/>
</dbReference>
<dbReference type="AlphaFoldDB" id="A0A1B1TBQ1"/>
<evidence type="ECO:0000256" key="1">
    <source>
        <dbReference type="ARBA" id="ARBA00022741"/>
    </source>
</evidence>
<dbReference type="GO" id="GO:0016787">
    <property type="term" value="F:hydrolase activity"/>
    <property type="evidence" value="ECO:0007669"/>
    <property type="project" value="UniProtKB-KW"/>
</dbReference>
<dbReference type="Pfam" id="PF00270">
    <property type="entry name" value="DEAD"/>
    <property type="match status" value="1"/>
</dbReference>